<protein>
    <recommendedName>
        <fullName evidence="5">LysM domain-containing protein</fullName>
    </recommendedName>
</protein>
<reference evidence="3 4" key="1">
    <citation type="submission" date="2018-06" db="EMBL/GenBank/DDBJ databases">
        <title>Fusarium incarnatum-equiseti species complex species 28.</title>
        <authorList>
            <person name="Gardiner D.M."/>
        </authorList>
    </citation>
    <scope>NUCLEOTIDE SEQUENCE [LARGE SCALE GENOMIC DNA]</scope>
    <source>
        <strain evidence="3 4">FIESC_28</strain>
    </source>
</reference>
<dbReference type="AlphaFoldDB" id="A0A366S5V9"/>
<dbReference type="RefSeq" id="XP_031019312.1">
    <property type="nucleotide sequence ID" value="XM_031156643.1"/>
</dbReference>
<dbReference type="EMBL" id="QKXC01000052">
    <property type="protein sequence ID" value="RBR24721.1"/>
    <property type="molecule type" value="Genomic_DNA"/>
</dbReference>
<evidence type="ECO:0000256" key="2">
    <source>
        <dbReference type="SAM" id="SignalP"/>
    </source>
</evidence>
<sequence length="183" mass="19970">MLFSTLLLTSPFVGAVEALNKDCAEEDFKEGGIMIEGQKQLCDKDTKTGKYCKEIIEEFPYIGNDVDKELPLKYLCEPCYIEDQRERIDKEYPKSVLAEKPATAAADKTLTTTATSSKFSKVPTTVQSGDETITTAETTPTSTTTSAEVTDSPKDSLGGKVESGKAGNYWGFVLVPGLNVFRL</sequence>
<evidence type="ECO:0000256" key="1">
    <source>
        <dbReference type="SAM" id="MobiDB-lite"/>
    </source>
</evidence>
<keyword evidence="4" id="KW-1185">Reference proteome</keyword>
<feature type="region of interest" description="Disordered" evidence="1">
    <location>
        <begin position="117"/>
        <end position="159"/>
    </location>
</feature>
<name>A0A366S5V9_9HYPO</name>
<evidence type="ECO:0000313" key="3">
    <source>
        <dbReference type="EMBL" id="RBR24721.1"/>
    </source>
</evidence>
<evidence type="ECO:0008006" key="5">
    <source>
        <dbReference type="Google" id="ProtNLM"/>
    </source>
</evidence>
<gene>
    <name evidence="3" type="ORF">FIESC28_02494</name>
</gene>
<organism evidence="3 4">
    <name type="scientific">Fusarium coffeatum</name>
    <dbReference type="NCBI Taxonomy" id="231269"/>
    <lineage>
        <taxon>Eukaryota</taxon>
        <taxon>Fungi</taxon>
        <taxon>Dikarya</taxon>
        <taxon>Ascomycota</taxon>
        <taxon>Pezizomycotina</taxon>
        <taxon>Sordariomycetes</taxon>
        <taxon>Hypocreomycetidae</taxon>
        <taxon>Hypocreales</taxon>
        <taxon>Nectriaceae</taxon>
        <taxon>Fusarium</taxon>
        <taxon>Fusarium incarnatum-equiseti species complex</taxon>
    </lineage>
</organism>
<keyword evidence="2" id="KW-0732">Signal</keyword>
<accession>A0A366S5V9</accession>
<feature type="compositionally biased region" description="Low complexity" evidence="1">
    <location>
        <begin position="131"/>
        <end position="150"/>
    </location>
</feature>
<comment type="caution">
    <text evidence="3">The sequence shown here is derived from an EMBL/GenBank/DDBJ whole genome shotgun (WGS) entry which is preliminary data.</text>
</comment>
<dbReference type="GeneID" id="41991939"/>
<feature type="signal peptide" evidence="2">
    <location>
        <begin position="1"/>
        <end position="18"/>
    </location>
</feature>
<feature type="chain" id="PRO_5017082466" description="LysM domain-containing protein" evidence="2">
    <location>
        <begin position="19"/>
        <end position="183"/>
    </location>
</feature>
<dbReference type="Proteomes" id="UP000253153">
    <property type="component" value="Unassembled WGS sequence"/>
</dbReference>
<feature type="compositionally biased region" description="Polar residues" evidence="1">
    <location>
        <begin position="117"/>
        <end position="130"/>
    </location>
</feature>
<proteinExistence type="predicted"/>
<evidence type="ECO:0000313" key="4">
    <source>
        <dbReference type="Proteomes" id="UP000253153"/>
    </source>
</evidence>
<dbReference type="OrthoDB" id="5985073at2759"/>